<keyword evidence="1" id="KW-0732">Signal</keyword>
<dbReference type="SUPFAM" id="SSF53474">
    <property type="entry name" value="alpha/beta-Hydrolases"/>
    <property type="match status" value="1"/>
</dbReference>
<dbReference type="PANTHER" id="PTHR46623">
    <property type="entry name" value="CARBOXYMETHYLENEBUTENOLIDASE-RELATED"/>
    <property type="match status" value="1"/>
</dbReference>
<proteinExistence type="predicted"/>
<dbReference type="GO" id="GO:0016787">
    <property type="term" value="F:hydrolase activity"/>
    <property type="evidence" value="ECO:0007669"/>
    <property type="project" value="UniProtKB-KW"/>
</dbReference>
<feature type="chain" id="PRO_5040849225" evidence="1">
    <location>
        <begin position="20"/>
        <end position="268"/>
    </location>
</feature>
<feature type="signal peptide" evidence="1">
    <location>
        <begin position="1"/>
        <end position="19"/>
    </location>
</feature>
<name>A0A9X2REZ3_9BACT</name>
<dbReference type="InterPro" id="IPR002925">
    <property type="entry name" value="Dienelactn_hydro"/>
</dbReference>
<comment type="caution">
    <text evidence="3">The sequence shown here is derived from an EMBL/GenBank/DDBJ whole genome shotgun (WGS) entry which is preliminary data.</text>
</comment>
<evidence type="ECO:0000256" key="1">
    <source>
        <dbReference type="SAM" id="SignalP"/>
    </source>
</evidence>
<dbReference type="InterPro" id="IPR051049">
    <property type="entry name" value="Dienelactone_hydrolase-like"/>
</dbReference>
<organism evidence="3 4">
    <name type="scientific">Gracilimonas sediminicola</name>
    <dbReference type="NCBI Taxonomy" id="2952158"/>
    <lineage>
        <taxon>Bacteria</taxon>
        <taxon>Pseudomonadati</taxon>
        <taxon>Balneolota</taxon>
        <taxon>Balneolia</taxon>
        <taxon>Balneolales</taxon>
        <taxon>Balneolaceae</taxon>
        <taxon>Gracilimonas</taxon>
    </lineage>
</organism>
<dbReference type="Proteomes" id="UP001139125">
    <property type="component" value="Unassembled WGS sequence"/>
</dbReference>
<evidence type="ECO:0000313" key="3">
    <source>
        <dbReference type="EMBL" id="MCP9290488.1"/>
    </source>
</evidence>
<evidence type="ECO:0000259" key="2">
    <source>
        <dbReference type="Pfam" id="PF01738"/>
    </source>
</evidence>
<evidence type="ECO:0000313" key="4">
    <source>
        <dbReference type="Proteomes" id="UP001139125"/>
    </source>
</evidence>
<dbReference type="EMBL" id="JANDBC010000001">
    <property type="protein sequence ID" value="MCP9290488.1"/>
    <property type="molecule type" value="Genomic_DNA"/>
</dbReference>
<dbReference type="AlphaFoldDB" id="A0A9X2REZ3"/>
<dbReference type="RefSeq" id="WP_255132611.1">
    <property type="nucleotide sequence ID" value="NZ_JANDBC010000001.1"/>
</dbReference>
<sequence length="268" mass="29664">MKSALLSIFAFLLSVSVFAQDYAIQQLENSPRHHEWVTIESNDRTLHNFVVYPETSEPAPVVIVIHENRGLNDWARSFTDQLAGEGFIAIAPDLISNTVEGIEKTSDFETSDAARQAIYSLEPDFVTADLMNVLEYAKTIKAGNGSFAVAGFCWGGSQSFRFATNAGEAIDAAFVFYGTGPDTEQAYSNIEVPVYGFYGGDDQRVNSTIERSESAMEKFGKTYKYEIYEGAGHAFMRRGDDPEATSDDPNVIARNKSWDRLVTLLSDL</sequence>
<keyword evidence="3" id="KW-0378">Hydrolase</keyword>
<reference evidence="3" key="1">
    <citation type="submission" date="2022-06" db="EMBL/GenBank/DDBJ databases">
        <title>Gracilimonas sp. CAU 1638 isolated from sea sediment.</title>
        <authorList>
            <person name="Kim W."/>
        </authorList>
    </citation>
    <scope>NUCLEOTIDE SEQUENCE</scope>
    <source>
        <strain evidence="3">CAU 1638</strain>
    </source>
</reference>
<dbReference type="Gene3D" id="3.40.50.1820">
    <property type="entry name" value="alpha/beta hydrolase"/>
    <property type="match status" value="1"/>
</dbReference>
<protein>
    <submittedName>
        <fullName evidence="3">Dienelactone hydrolase family protein</fullName>
    </submittedName>
</protein>
<dbReference type="PANTHER" id="PTHR46623:SF6">
    <property type="entry name" value="ALPHA_BETA-HYDROLASES SUPERFAMILY PROTEIN"/>
    <property type="match status" value="1"/>
</dbReference>
<dbReference type="Pfam" id="PF01738">
    <property type="entry name" value="DLH"/>
    <property type="match status" value="1"/>
</dbReference>
<feature type="domain" description="Dienelactone hydrolase" evidence="2">
    <location>
        <begin position="49"/>
        <end position="266"/>
    </location>
</feature>
<gene>
    <name evidence="3" type="ORF">NM125_02695</name>
</gene>
<dbReference type="InterPro" id="IPR029058">
    <property type="entry name" value="AB_hydrolase_fold"/>
</dbReference>
<keyword evidence="4" id="KW-1185">Reference proteome</keyword>
<accession>A0A9X2REZ3</accession>